<dbReference type="AlphaFoldDB" id="A0A644VQ26"/>
<dbReference type="InterPro" id="IPR036388">
    <property type="entry name" value="WH-like_DNA-bd_sf"/>
</dbReference>
<dbReference type="InterPro" id="IPR013324">
    <property type="entry name" value="RNA_pol_sigma_r3/r4-like"/>
</dbReference>
<dbReference type="Pfam" id="PF02001">
    <property type="entry name" value="DUF134"/>
    <property type="match status" value="1"/>
</dbReference>
<accession>A0A644VQ26</accession>
<dbReference type="PANTHER" id="PTHR37478:SF2">
    <property type="entry name" value="UPF0251 PROTEIN TK0562"/>
    <property type="match status" value="1"/>
</dbReference>
<name>A0A644VQ26_9ZZZZ</name>
<evidence type="ECO:0000256" key="1">
    <source>
        <dbReference type="ARBA" id="ARBA00009350"/>
    </source>
</evidence>
<gene>
    <name evidence="2" type="ORF">SDC9_39589</name>
</gene>
<comment type="similarity">
    <text evidence="1">Belongs to the UPF0251 family.</text>
</comment>
<dbReference type="PANTHER" id="PTHR37478">
    <property type="match status" value="1"/>
</dbReference>
<protein>
    <submittedName>
        <fullName evidence="2">Uncharacterized protein</fullName>
    </submittedName>
</protein>
<dbReference type="EMBL" id="VSSQ01000392">
    <property type="protein sequence ID" value="MPL93461.1"/>
    <property type="molecule type" value="Genomic_DNA"/>
</dbReference>
<sequence length="124" mass="13799">MYDSIRGQCYAPQCNIHENTEVVYLLPEEIAALDLIDIQQLGQEEAALRLGISRKTIWRDVHEGRRKMADAIIHGKVIVMQECSKRGNGACPKLNLTLCPKIDGGICPRPIGVFEHTDDPSSDV</sequence>
<organism evidence="2">
    <name type="scientific">bioreactor metagenome</name>
    <dbReference type="NCBI Taxonomy" id="1076179"/>
    <lineage>
        <taxon>unclassified sequences</taxon>
        <taxon>metagenomes</taxon>
        <taxon>ecological metagenomes</taxon>
    </lineage>
</organism>
<dbReference type="InterPro" id="IPR002852">
    <property type="entry name" value="UPF0251"/>
</dbReference>
<dbReference type="SUPFAM" id="SSF88659">
    <property type="entry name" value="Sigma3 and sigma4 domains of RNA polymerase sigma factors"/>
    <property type="match status" value="1"/>
</dbReference>
<evidence type="ECO:0000313" key="2">
    <source>
        <dbReference type="EMBL" id="MPL93461.1"/>
    </source>
</evidence>
<comment type="caution">
    <text evidence="2">The sequence shown here is derived from an EMBL/GenBank/DDBJ whole genome shotgun (WGS) entry which is preliminary data.</text>
</comment>
<dbReference type="Gene3D" id="1.10.10.10">
    <property type="entry name" value="Winged helix-like DNA-binding domain superfamily/Winged helix DNA-binding domain"/>
    <property type="match status" value="1"/>
</dbReference>
<proteinExistence type="inferred from homology"/>
<reference evidence="2" key="1">
    <citation type="submission" date="2019-08" db="EMBL/GenBank/DDBJ databases">
        <authorList>
            <person name="Kucharzyk K."/>
            <person name="Murdoch R.W."/>
            <person name="Higgins S."/>
            <person name="Loffler F."/>
        </authorList>
    </citation>
    <scope>NUCLEOTIDE SEQUENCE</scope>
</reference>